<dbReference type="InterPro" id="IPR004360">
    <property type="entry name" value="Glyas_Fos-R_dOase_dom"/>
</dbReference>
<dbReference type="RefSeq" id="WP_367990822.1">
    <property type="nucleotide sequence ID" value="NZ_JBFPJR010000001.1"/>
</dbReference>
<dbReference type="PANTHER" id="PTHR33990">
    <property type="entry name" value="PROTEIN YJDN-RELATED"/>
    <property type="match status" value="1"/>
</dbReference>
<organism evidence="2 3">
    <name type="scientific">Nocardioides eburneus</name>
    <dbReference type="NCBI Taxonomy" id="3231482"/>
    <lineage>
        <taxon>Bacteria</taxon>
        <taxon>Bacillati</taxon>
        <taxon>Actinomycetota</taxon>
        <taxon>Actinomycetes</taxon>
        <taxon>Propionibacteriales</taxon>
        <taxon>Nocardioidaceae</taxon>
        <taxon>Nocardioides</taxon>
    </lineage>
</organism>
<feature type="domain" description="Glyoxalase/fosfomycin resistance/dioxygenase" evidence="1">
    <location>
        <begin position="6"/>
        <end position="132"/>
    </location>
</feature>
<accession>A0ABV3STB1</accession>
<name>A0ABV3STB1_9ACTN</name>
<dbReference type="Proteomes" id="UP001556631">
    <property type="component" value="Unassembled WGS sequence"/>
</dbReference>
<gene>
    <name evidence="2" type="ORF">AB3X52_00945</name>
</gene>
<dbReference type="EMBL" id="JBFPJR010000001">
    <property type="protein sequence ID" value="MEX0426166.1"/>
    <property type="molecule type" value="Genomic_DNA"/>
</dbReference>
<evidence type="ECO:0000259" key="1">
    <source>
        <dbReference type="Pfam" id="PF00903"/>
    </source>
</evidence>
<sequence>MTHILNPYLSFGGNAREAFEFYQGVFGGDLTLNTYGSMGQGGGAGADPDRIMHGQLTTPAGLVLMGADSPSGEEMPATSRIMISLSGDDADALKGYWDKLSDAGTVAMPLAPQAWGDEFGMLTDPFGIDWMVDIAVGQEG</sequence>
<dbReference type="InterPro" id="IPR028973">
    <property type="entry name" value="PhnB-like"/>
</dbReference>
<evidence type="ECO:0000313" key="2">
    <source>
        <dbReference type="EMBL" id="MEX0426166.1"/>
    </source>
</evidence>
<dbReference type="CDD" id="cd06588">
    <property type="entry name" value="PhnB_like"/>
    <property type="match status" value="1"/>
</dbReference>
<dbReference type="SUPFAM" id="SSF54593">
    <property type="entry name" value="Glyoxalase/Bleomycin resistance protein/Dihydroxybiphenyl dioxygenase"/>
    <property type="match status" value="1"/>
</dbReference>
<dbReference type="PANTHER" id="PTHR33990:SF1">
    <property type="entry name" value="PROTEIN YJDN"/>
    <property type="match status" value="1"/>
</dbReference>
<dbReference type="InterPro" id="IPR029068">
    <property type="entry name" value="Glyas_Bleomycin-R_OHBP_Dase"/>
</dbReference>
<dbReference type="Gene3D" id="3.10.180.10">
    <property type="entry name" value="2,3-Dihydroxybiphenyl 1,2-Dioxygenase, domain 1"/>
    <property type="match status" value="1"/>
</dbReference>
<dbReference type="Pfam" id="PF00903">
    <property type="entry name" value="Glyoxalase"/>
    <property type="match status" value="1"/>
</dbReference>
<proteinExistence type="predicted"/>
<evidence type="ECO:0000313" key="3">
    <source>
        <dbReference type="Proteomes" id="UP001556631"/>
    </source>
</evidence>
<keyword evidence="3" id="KW-1185">Reference proteome</keyword>
<comment type="caution">
    <text evidence="2">The sequence shown here is derived from an EMBL/GenBank/DDBJ whole genome shotgun (WGS) entry which is preliminary data.</text>
</comment>
<protein>
    <submittedName>
        <fullName evidence="2">VOC family protein</fullName>
    </submittedName>
</protein>
<reference evidence="2 3" key="1">
    <citation type="submission" date="2024-07" db="EMBL/GenBank/DDBJ databases">
        <authorList>
            <person name="Lee S."/>
            <person name="Kang M."/>
        </authorList>
    </citation>
    <scope>NUCLEOTIDE SEQUENCE [LARGE SCALE GENOMIC DNA]</scope>
    <source>
        <strain evidence="2 3">DS6</strain>
    </source>
</reference>